<evidence type="ECO:0000259" key="1">
    <source>
        <dbReference type="PROSITE" id="PS50206"/>
    </source>
</evidence>
<dbReference type="InterPro" id="IPR011032">
    <property type="entry name" value="GroES-like_sf"/>
</dbReference>
<evidence type="ECO:0000313" key="3">
    <source>
        <dbReference type="Proteomes" id="UP000434172"/>
    </source>
</evidence>
<reference evidence="2 3" key="1">
    <citation type="submission" date="2019-12" db="EMBL/GenBank/DDBJ databases">
        <title>A genome sequence resource for the geographically widespread anthracnose pathogen Colletotrichum asianum.</title>
        <authorList>
            <person name="Meng Y."/>
        </authorList>
    </citation>
    <scope>NUCLEOTIDE SEQUENCE [LARGE SCALE GENOMIC DNA]</scope>
    <source>
        <strain evidence="2 3">ICMP 18580</strain>
    </source>
</reference>
<proteinExistence type="predicted"/>
<dbReference type="InterPro" id="IPR001763">
    <property type="entry name" value="Rhodanese-like_dom"/>
</dbReference>
<protein>
    <submittedName>
        <fullName evidence="2">Putative alcohol dehydrogenase</fullName>
    </submittedName>
</protein>
<dbReference type="SUPFAM" id="SSF50129">
    <property type="entry name" value="GroES-like"/>
    <property type="match status" value="1"/>
</dbReference>
<feature type="domain" description="Rhodanese" evidence="1">
    <location>
        <begin position="218"/>
        <end position="245"/>
    </location>
</feature>
<dbReference type="Gene3D" id="3.90.180.10">
    <property type="entry name" value="Medium-chain alcohol dehydrogenases, catalytic domain"/>
    <property type="match status" value="1"/>
</dbReference>
<dbReference type="InterPro" id="IPR052711">
    <property type="entry name" value="Zinc_ADH-like"/>
</dbReference>
<dbReference type="AlphaFoldDB" id="A0A8H3ZRR2"/>
<accession>A0A8H3ZRR2</accession>
<keyword evidence="3" id="KW-1185">Reference proteome</keyword>
<dbReference type="PANTHER" id="PTHR45033">
    <property type="match status" value="1"/>
</dbReference>
<name>A0A8H3ZRR2_9PEZI</name>
<dbReference type="EMBL" id="WOWK01000012">
    <property type="protein sequence ID" value="KAF0329363.1"/>
    <property type="molecule type" value="Genomic_DNA"/>
</dbReference>
<dbReference type="OrthoDB" id="9930022at2759"/>
<dbReference type="InterPro" id="IPR036291">
    <property type="entry name" value="NAD(P)-bd_dom_sf"/>
</dbReference>
<dbReference type="Proteomes" id="UP000434172">
    <property type="component" value="Unassembled WGS sequence"/>
</dbReference>
<dbReference type="Pfam" id="PF08240">
    <property type="entry name" value="ADH_N"/>
    <property type="match status" value="1"/>
</dbReference>
<dbReference type="InterPro" id="IPR013154">
    <property type="entry name" value="ADH-like_N"/>
</dbReference>
<comment type="caution">
    <text evidence="2">The sequence shown here is derived from an EMBL/GenBank/DDBJ whole genome shotgun (WGS) entry which is preliminary data.</text>
</comment>
<dbReference type="CDD" id="cd08276">
    <property type="entry name" value="MDR7"/>
    <property type="match status" value="1"/>
</dbReference>
<dbReference type="PANTHER" id="PTHR45033:SF2">
    <property type="entry name" value="ZINC-TYPE ALCOHOL DEHYDROGENASE-LIKE PROTEIN C1773.06C"/>
    <property type="match status" value="1"/>
</dbReference>
<organism evidence="2 3">
    <name type="scientific">Colletotrichum asianum</name>
    <dbReference type="NCBI Taxonomy" id="702518"/>
    <lineage>
        <taxon>Eukaryota</taxon>
        <taxon>Fungi</taxon>
        <taxon>Dikarya</taxon>
        <taxon>Ascomycota</taxon>
        <taxon>Pezizomycotina</taxon>
        <taxon>Sordariomycetes</taxon>
        <taxon>Hypocreomycetidae</taxon>
        <taxon>Glomerellales</taxon>
        <taxon>Glomerellaceae</taxon>
        <taxon>Colletotrichum</taxon>
        <taxon>Colletotrichum gloeosporioides species complex</taxon>
    </lineage>
</organism>
<dbReference type="SUPFAM" id="SSF51735">
    <property type="entry name" value="NAD(P)-binding Rossmann-fold domains"/>
    <property type="match status" value="1"/>
</dbReference>
<dbReference type="InterPro" id="IPR020843">
    <property type="entry name" value="ER"/>
</dbReference>
<dbReference type="Pfam" id="PF00107">
    <property type="entry name" value="ADH_zinc_N"/>
    <property type="match status" value="1"/>
</dbReference>
<dbReference type="SMART" id="SM00829">
    <property type="entry name" value="PKS_ER"/>
    <property type="match status" value="1"/>
</dbReference>
<sequence length="358" mass="38072">MAESLAAAWKIRKNIQGGLTEEGIDLNLSLETVPKPMPGEGQVLVQIHAATLNYRDLLILTSDPRYASGSPVEGLVPLSDGAGVVIEVNSKSSRWRPGDKVINATNSTWKADQTAATFNNKVGGGSGDMDGVLQQYPVFDEDALAPMPSDLNFEEAASLSGPYVTAWNTLFGGPQSLKKGDVVVIQGTGGVSIAVLQIAAAVGAVTIAFSTSEDKLDLLRELGATHVFNYKNNLNWSKDVLKVTEGRGADHVVDVVGAATIAESLRALRQDGLVSAIGFLSGSEKHDLIPDLVFGAKTIRGLMFGSLGMFQEMSAFVEKNNIKPPVAEVFEWKDAKKACKALFRQGFVGKVAIKVAQD</sequence>
<dbReference type="GO" id="GO:0016491">
    <property type="term" value="F:oxidoreductase activity"/>
    <property type="evidence" value="ECO:0007669"/>
    <property type="project" value="InterPro"/>
</dbReference>
<dbReference type="PROSITE" id="PS50206">
    <property type="entry name" value="RHODANESE_3"/>
    <property type="match status" value="1"/>
</dbReference>
<dbReference type="InterPro" id="IPR013149">
    <property type="entry name" value="ADH-like_C"/>
</dbReference>
<gene>
    <name evidence="2" type="ORF">GQ607_003312</name>
</gene>
<evidence type="ECO:0000313" key="2">
    <source>
        <dbReference type="EMBL" id="KAF0329363.1"/>
    </source>
</evidence>
<dbReference type="Gene3D" id="3.40.50.720">
    <property type="entry name" value="NAD(P)-binding Rossmann-like Domain"/>
    <property type="match status" value="1"/>
</dbReference>